<dbReference type="PANTHER" id="PTHR30337:SF7">
    <property type="entry name" value="PHOSPHOESTERASE"/>
    <property type="match status" value="1"/>
</dbReference>
<dbReference type="AlphaFoldDB" id="A0A2H1IGZ3"/>
<evidence type="ECO:0000259" key="1">
    <source>
        <dbReference type="Pfam" id="PF00149"/>
    </source>
</evidence>
<dbReference type="RefSeq" id="WP_101544716.1">
    <property type="nucleotide sequence ID" value="NZ_FXYX01000004.1"/>
</dbReference>
<dbReference type="SUPFAM" id="SSF56300">
    <property type="entry name" value="Metallo-dependent phosphatases"/>
    <property type="match status" value="1"/>
</dbReference>
<dbReference type="PANTHER" id="PTHR30337">
    <property type="entry name" value="COMPONENT OF ATP-DEPENDENT DSDNA EXONUCLEASE"/>
    <property type="match status" value="1"/>
</dbReference>
<dbReference type="Proteomes" id="UP000234382">
    <property type="component" value="Unassembled WGS sequence"/>
</dbReference>
<dbReference type="Pfam" id="PF00149">
    <property type="entry name" value="Metallophos"/>
    <property type="match status" value="1"/>
</dbReference>
<sequence>MPDSRTRVAALADIHLGLPQAPGLDWALSAVDAAVRAQPDLFVFAGDLIDRAHADDATVADVEHLLRYVAGTGVPVVVVWGNHDAAAKLPARLPDIPGIEYAPSDRALELEIGTLTVHAISVATDPDPRRAVGAFPIAIRGSGQHLGVLHTSLTGEYSRKPCLPASPDELCSRRYDRWLLGHVHAPLTVSETIGWIGMGELAITDVPALDRDIAHTHIAASTL</sequence>
<evidence type="ECO:0000313" key="3">
    <source>
        <dbReference type="Proteomes" id="UP000234382"/>
    </source>
</evidence>
<accession>A0A2H1IGZ3</accession>
<dbReference type="InterPro" id="IPR050535">
    <property type="entry name" value="DNA_Repair-Maintenance_Comp"/>
</dbReference>
<protein>
    <submittedName>
        <fullName evidence="2">Calcineurin-like phosphoesterase</fullName>
    </submittedName>
</protein>
<dbReference type="Gene3D" id="3.60.21.10">
    <property type="match status" value="1"/>
</dbReference>
<proteinExistence type="predicted"/>
<keyword evidence="3" id="KW-1185">Reference proteome</keyword>
<name>A0A2H1IGZ3_9MICO</name>
<gene>
    <name evidence="2" type="ORF">BI49514_00929</name>
</gene>
<reference evidence="3" key="1">
    <citation type="submission" date="2017-03" db="EMBL/GenBank/DDBJ databases">
        <authorList>
            <person name="Monnet C."/>
        </authorList>
    </citation>
    <scope>NUCLEOTIDE SEQUENCE [LARGE SCALE GENOMIC DNA]</scope>
    <source>
        <strain evidence="3">ATCC 49514</strain>
    </source>
</reference>
<dbReference type="InterPro" id="IPR029052">
    <property type="entry name" value="Metallo-depent_PP-like"/>
</dbReference>
<feature type="domain" description="Calcineurin-like phosphoesterase" evidence="1">
    <location>
        <begin position="7"/>
        <end position="190"/>
    </location>
</feature>
<organism evidence="2 3">
    <name type="scientific">Brevibacterium iodinum ATCC 49514</name>
    <dbReference type="NCBI Taxonomy" id="1255616"/>
    <lineage>
        <taxon>Bacteria</taxon>
        <taxon>Bacillati</taxon>
        <taxon>Actinomycetota</taxon>
        <taxon>Actinomycetes</taxon>
        <taxon>Micrococcales</taxon>
        <taxon>Brevibacteriaceae</taxon>
        <taxon>Brevibacterium</taxon>
    </lineage>
</organism>
<dbReference type="GO" id="GO:0016787">
    <property type="term" value="F:hydrolase activity"/>
    <property type="evidence" value="ECO:0007669"/>
    <property type="project" value="InterPro"/>
</dbReference>
<dbReference type="EMBL" id="FXYX01000004">
    <property type="protein sequence ID" value="SMX74453.1"/>
    <property type="molecule type" value="Genomic_DNA"/>
</dbReference>
<evidence type="ECO:0000313" key="2">
    <source>
        <dbReference type="EMBL" id="SMX74453.1"/>
    </source>
</evidence>
<dbReference type="InterPro" id="IPR004843">
    <property type="entry name" value="Calcineurin-like_PHP"/>
</dbReference>